<protein>
    <submittedName>
        <fullName evidence="1">Uncharacterized protein</fullName>
    </submittedName>
</protein>
<evidence type="ECO:0000313" key="2">
    <source>
        <dbReference type="Proteomes" id="UP001164746"/>
    </source>
</evidence>
<reference evidence="1" key="1">
    <citation type="submission" date="2022-11" db="EMBL/GenBank/DDBJ databases">
        <title>Centuries of genome instability and evolution in soft-shell clam transmissible cancer (bioRxiv).</title>
        <authorList>
            <person name="Hart S.F.M."/>
            <person name="Yonemitsu M.A."/>
            <person name="Giersch R.M."/>
            <person name="Beal B.F."/>
            <person name="Arriagada G."/>
            <person name="Davis B.W."/>
            <person name="Ostrander E.A."/>
            <person name="Goff S.P."/>
            <person name="Metzger M.J."/>
        </authorList>
    </citation>
    <scope>NUCLEOTIDE SEQUENCE</scope>
    <source>
        <strain evidence="1">MELC-2E11</strain>
        <tissue evidence="1">Siphon/mantle</tissue>
    </source>
</reference>
<feature type="non-terminal residue" evidence="1">
    <location>
        <position position="359"/>
    </location>
</feature>
<accession>A0ABY7G4X6</accession>
<dbReference type="EMBL" id="CP111027">
    <property type="protein sequence ID" value="WAR29488.1"/>
    <property type="molecule type" value="Genomic_DNA"/>
</dbReference>
<proteinExistence type="predicted"/>
<sequence>EEARGTIEAGKHGLLQSVETRKQEIQDEVAKGKTAVATGKREIEETVFEGKSDIATGKREIEETVSEGKTAFATGKREIEETVLEGKSVIAIGKREIEETVAKGTIFIASGKREIEVKVSESKSAFATGKREIEETVSECKSAVTTGKREIEETVAKGTIFIASGKREIEGTVSECKSAVATGKREIEDTASEALQKIRDVSTLSYAEQKKELDDQFKDDTFYKEVEFLFYLTLRDSCDVCDLTDMIRDQLINRIYQQDKRTAALSTMHSVLSNNKCVIIIDGLDEWTHPNDTNCSCSEEDKVIPYLAPTIDATVLITSRPWRMSQQRVKDTKIDTYLEIEGTACIGLLLQKVMDSLNE</sequence>
<gene>
    <name evidence="1" type="ORF">MAR_003056</name>
</gene>
<dbReference type="Proteomes" id="UP001164746">
    <property type="component" value="Chromosome 16"/>
</dbReference>
<feature type="non-terminal residue" evidence="1">
    <location>
        <position position="1"/>
    </location>
</feature>
<dbReference type="Gene3D" id="3.40.50.300">
    <property type="entry name" value="P-loop containing nucleotide triphosphate hydrolases"/>
    <property type="match status" value="1"/>
</dbReference>
<evidence type="ECO:0000313" key="1">
    <source>
        <dbReference type="EMBL" id="WAR29488.1"/>
    </source>
</evidence>
<name>A0ABY7G4X6_MYAAR</name>
<organism evidence="1 2">
    <name type="scientific">Mya arenaria</name>
    <name type="common">Soft-shell clam</name>
    <dbReference type="NCBI Taxonomy" id="6604"/>
    <lineage>
        <taxon>Eukaryota</taxon>
        <taxon>Metazoa</taxon>
        <taxon>Spiralia</taxon>
        <taxon>Lophotrochozoa</taxon>
        <taxon>Mollusca</taxon>
        <taxon>Bivalvia</taxon>
        <taxon>Autobranchia</taxon>
        <taxon>Heteroconchia</taxon>
        <taxon>Euheterodonta</taxon>
        <taxon>Imparidentia</taxon>
        <taxon>Neoheterodontei</taxon>
        <taxon>Myida</taxon>
        <taxon>Myoidea</taxon>
        <taxon>Myidae</taxon>
        <taxon>Mya</taxon>
    </lineage>
</organism>
<keyword evidence="2" id="KW-1185">Reference proteome</keyword>
<dbReference type="InterPro" id="IPR027417">
    <property type="entry name" value="P-loop_NTPase"/>
</dbReference>